<evidence type="ECO:0000256" key="1">
    <source>
        <dbReference type="ARBA" id="ARBA00022741"/>
    </source>
</evidence>
<dbReference type="GO" id="GO:0005524">
    <property type="term" value="F:ATP binding"/>
    <property type="evidence" value="ECO:0007669"/>
    <property type="project" value="UniProtKB-KW"/>
</dbReference>
<dbReference type="PROSITE" id="PS00211">
    <property type="entry name" value="ABC_TRANSPORTER_1"/>
    <property type="match status" value="1"/>
</dbReference>
<dbReference type="STRING" id="290052.ASU35_16110"/>
<dbReference type="GO" id="GO:0015421">
    <property type="term" value="F:ABC-type oligopeptide transporter activity"/>
    <property type="evidence" value="ECO:0007669"/>
    <property type="project" value="TreeGrafter"/>
</dbReference>
<evidence type="ECO:0000259" key="3">
    <source>
        <dbReference type="PROSITE" id="PS50893"/>
    </source>
</evidence>
<dbReference type="InterPro" id="IPR039421">
    <property type="entry name" value="Type_1_exporter"/>
</dbReference>
<keyword evidence="5" id="KW-1185">Reference proteome</keyword>
<dbReference type="Proteomes" id="UP000054874">
    <property type="component" value="Unassembled WGS sequence"/>
</dbReference>
<reference evidence="4 5" key="1">
    <citation type="submission" date="2015-11" db="EMBL/GenBank/DDBJ databases">
        <title>Butyribacter intestini gen. nov., sp. nov., a butyric acid-producing bacterium of the family Lachnospiraceae isolated from the human faeces.</title>
        <authorList>
            <person name="Zou Y."/>
            <person name="Xue W."/>
            <person name="Luo G."/>
            <person name="Lv M."/>
        </authorList>
    </citation>
    <scope>NUCLEOTIDE SEQUENCE [LARGE SCALE GENOMIC DNA]</scope>
    <source>
        <strain evidence="4 5">ACET-33324</strain>
    </source>
</reference>
<keyword evidence="2" id="KW-0067">ATP-binding</keyword>
<protein>
    <recommendedName>
        <fullName evidence="3">ABC transporter domain-containing protein</fullName>
    </recommendedName>
</protein>
<dbReference type="InterPro" id="IPR027417">
    <property type="entry name" value="P-loop_NTPase"/>
</dbReference>
<dbReference type="InterPro" id="IPR003593">
    <property type="entry name" value="AAA+_ATPase"/>
</dbReference>
<dbReference type="PROSITE" id="PS50893">
    <property type="entry name" value="ABC_TRANSPORTER_2"/>
    <property type="match status" value="1"/>
</dbReference>
<dbReference type="Gene3D" id="3.40.50.300">
    <property type="entry name" value="P-loop containing nucleotide triphosphate hydrolases"/>
    <property type="match status" value="1"/>
</dbReference>
<evidence type="ECO:0000256" key="2">
    <source>
        <dbReference type="ARBA" id="ARBA00022840"/>
    </source>
</evidence>
<proteinExistence type="predicted"/>
<dbReference type="Pfam" id="PF00005">
    <property type="entry name" value="ABC_tran"/>
    <property type="match status" value="1"/>
</dbReference>
<evidence type="ECO:0000313" key="5">
    <source>
        <dbReference type="Proteomes" id="UP000054874"/>
    </source>
</evidence>
<sequence>MLHDVSFRVERGQKISIVGLNGAGKTTLVKLLCRLYKVTEGEIRVNGRNIFDYDYTSYMKTVAAVFQDYKLFAFSLRENITGQAEKAPEEEKRLEKIIEEVGMKEKLDGLPQGLDSLYGKEYEERGILMSGGEAQKLAIARALYKDGSLVIMDEPASAPDPISEAEIYEKFNTMVEDKTALYISHRMSSSVFCDKVLVIDGGTVADFDTHENLMKKAESLYYKLFHSQAVNYRL</sequence>
<keyword evidence="1" id="KW-0547">Nucleotide-binding</keyword>
<dbReference type="InterPro" id="IPR003439">
    <property type="entry name" value="ABC_transporter-like_ATP-bd"/>
</dbReference>
<dbReference type="EMBL" id="LNAM01000216">
    <property type="protein sequence ID" value="KSV57535.1"/>
    <property type="molecule type" value="Genomic_DNA"/>
</dbReference>
<dbReference type="PANTHER" id="PTHR43394:SF1">
    <property type="entry name" value="ATP-BINDING CASSETTE SUB-FAMILY B MEMBER 10, MITOCHONDRIAL"/>
    <property type="match status" value="1"/>
</dbReference>
<dbReference type="InterPro" id="IPR017871">
    <property type="entry name" value="ABC_transporter-like_CS"/>
</dbReference>
<evidence type="ECO:0000313" key="4">
    <source>
        <dbReference type="EMBL" id="KSV57535.1"/>
    </source>
</evidence>
<gene>
    <name evidence="4" type="ORF">ASU35_16110</name>
</gene>
<dbReference type="CDD" id="cd03228">
    <property type="entry name" value="ABCC_MRP_Like"/>
    <property type="match status" value="1"/>
</dbReference>
<dbReference type="PANTHER" id="PTHR43394">
    <property type="entry name" value="ATP-DEPENDENT PERMEASE MDL1, MITOCHONDRIAL"/>
    <property type="match status" value="1"/>
</dbReference>
<feature type="domain" description="ABC transporter" evidence="3">
    <location>
        <begin position="1"/>
        <end position="226"/>
    </location>
</feature>
<comment type="caution">
    <text evidence="4">The sequence shown here is derived from an EMBL/GenBank/DDBJ whole genome shotgun (WGS) entry which is preliminary data.</text>
</comment>
<accession>A0A0V8QAB8</accession>
<dbReference type="GO" id="GO:0016887">
    <property type="term" value="F:ATP hydrolysis activity"/>
    <property type="evidence" value="ECO:0007669"/>
    <property type="project" value="InterPro"/>
</dbReference>
<name>A0A0V8QAB8_9FIRM</name>
<dbReference type="SMART" id="SM00382">
    <property type="entry name" value="AAA"/>
    <property type="match status" value="1"/>
</dbReference>
<dbReference type="AlphaFoldDB" id="A0A0V8QAB8"/>
<dbReference type="SUPFAM" id="SSF52540">
    <property type="entry name" value="P-loop containing nucleoside triphosphate hydrolases"/>
    <property type="match status" value="1"/>
</dbReference>
<organism evidence="4 5">
    <name type="scientific">Acetivibrio ethanolgignens</name>
    <dbReference type="NCBI Taxonomy" id="290052"/>
    <lineage>
        <taxon>Bacteria</taxon>
        <taxon>Bacillati</taxon>
        <taxon>Bacillota</taxon>
        <taxon>Clostridia</taxon>
        <taxon>Eubacteriales</taxon>
        <taxon>Oscillospiraceae</taxon>
        <taxon>Acetivibrio</taxon>
    </lineage>
</organism>
<dbReference type="RefSeq" id="WP_058354232.1">
    <property type="nucleotide sequence ID" value="NZ_CABMMD010000216.1"/>
</dbReference>